<gene>
    <name evidence="1" type="ORF">B0T25DRAFT_608314</name>
</gene>
<evidence type="ECO:0000313" key="2">
    <source>
        <dbReference type="Proteomes" id="UP001275084"/>
    </source>
</evidence>
<keyword evidence="2" id="KW-1185">Reference proteome</keyword>
<reference evidence="1" key="1">
    <citation type="journal article" date="2023" name="Mol. Phylogenet. Evol.">
        <title>Genome-scale phylogeny and comparative genomics of the fungal order Sordariales.</title>
        <authorList>
            <person name="Hensen N."/>
            <person name="Bonometti L."/>
            <person name="Westerberg I."/>
            <person name="Brannstrom I.O."/>
            <person name="Guillou S."/>
            <person name="Cros-Aarteil S."/>
            <person name="Calhoun S."/>
            <person name="Haridas S."/>
            <person name="Kuo A."/>
            <person name="Mondo S."/>
            <person name="Pangilinan J."/>
            <person name="Riley R."/>
            <person name="LaButti K."/>
            <person name="Andreopoulos B."/>
            <person name="Lipzen A."/>
            <person name="Chen C."/>
            <person name="Yan M."/>
            <person name="Daum C."/>
            <person name="Ng V."/>
            <person name="Clum A."/>
            <person name="Steindorff A."/>
            <person name="Ohm R.A."/>
            <person name="Martin F."/>
            <person name="Silar P."/>
            <person name="Natvig D.O."/>
            <person name="Lalanne C."/>
            <person name="Gautier V."/>
            <person name="Ament-Velasquez S.L."/>
            <person name="Kruys A."/>
            <person name="Hutchinson M.I."/>
            <person name="Powell A.J."/>
            <person name="Barry K."/>
            <person name="Miller A.N."/>
            <person name="Grigoriev I.V."/>
            <person name="Debuchy R."/>
            <person name="Gladieux P."/>
            <person name="Hiltunen Thoren M."/>
            <person name="Johannesson H."/>
        </authorList>
    </citation>
    <scope>NUCLEOTIDE SEQUENCE</scope>
    <source>
        <strain evidence="1">CBS 955.72</strain>
    </source>
</reference>
<organism evidence="1 2">
    <name type="scientific">Lasiosphaeria hispida</name>
    <dbReference type="NCBI Taxonomy" id="260671"/>
    <lineage>
        <taxon>Eukaryota</taxon>
        <taxon>Fungi</taxon>
        <taxon>Dikarya</taxon>
        <taxon>Ascomycota</taxon>
        <taxon>Pezizomycotina</taxon>
        <taxon>Sordariomycetes</taxon>
        <taxon>Sordariomycetidae</taxon>
        <taxon>Sordariales</taxon>
        <taxon>Lasiosphaeriaceae</taxon>
        <taxon>Lasiosphaeria</taxon>
    </lineage>
</organism>
<protein>
    <submittedName>
        <fullName evidence="1">Uncharacterized protein</fullName>
    </submittedName>
</protein>
<accession>A0AAJ0HJR7</accession>
<comment type="caution">
    <text evidence="1">The sequence shown here is derived from an EMBL/GenBank/DDBJ whole genome shotgun (WGS) entry which is preliminary data.</text>
</comment>
<evidence type="ECO:0000313" key="1">
    <source>
        <dbReference type="EMBL" id="KAK3353825.1"/>
    </source>
</evidence>
<name>A0AAJ0HJR7_9PEZI</name>
<dbReference type="EMBL" id="JAUIQD010000004">
    <property type="protein sequence ID" value="KAK3353825.1"/>
    <property type="molecule type" value="Genomic_DNA"/>
</dbReference>
<sequence>MQIKKAASIVTCLALVQTSVAIWPIEFGWPLLGAVVGSVLKRDLIDARPARGPAGHSARNDIPAIEGRAVANSGSEAEAVFLTRSDNDIVARDTESSMPAEKRQSCPRAPNGVPQNVVDNCCNAIRGKTVQINSVNTGKAVPDIRVRRIPYPCISATPWLDPVTQGGGTPPFACGDDCLQWTNLNWDQYNRVKALFQAKS</sequence>
<dbReference type="Proteomes" id="UP001275084">
    <property type="component" value="Unassembled WGS sequence"/>
</dbReference>
<reference evidence="1" key="2">
    <citation type="submission" date="2023-06" db="EMBL/GenBank/DDBJ databases">
        <authorList>
            <consortium name="Lawrence Berkeley National Laboratory"/>
            <person name="Haridas S."/>
            <person name="Hensen N."/>
            <person name="Bonometti L."/>
            <person name="Westerberg I."/>
            <person name="Brannstrom I.O."/>
            <person name="Guillou S."/>
            <person name="Cros-Aarteil S."/>
            <person name="Calhoun S."/>
            <person name="Kuo A."/>
            <person name="Mondo S."/>
            <person name="Pangilinan J."/>
            <person name="Riley R."/>
            <person name="Labutti K."/>
            <person name="Andreopoulos B."/>
            <person name="Lipzen A."/>
            <person name="Chen C."/>
            <person name="Yanf M."/>
            <person name="Daum C."/>
            <person name="Ng V."/>
            <person name="Clum A."/>
            <person name="Steindorff A."/>
            <person name="Ohm R."/>
            <person name="Martin F."/>
            <person name="Silar P."/>
            <person name="Natvig D."/>
            <person name="Lalanne C."/>
            <person name="Gautier V."/>
            <person name="Ament-Velasquez S.L."/>
            <person name="Kruys A."/>
            <person name="Hutchinson M.I."/>
            <person name="Powell A.J."/>
            <person name="Barry K."/>
            <person name="Miller A.N."/>
            <person name="Grigoriev I.V."/>
            <person name="Debuchy R."/>
            <person name="Gladieux P."/>
            <person name="Thoren M.H."/>
            <person name="Johannesson H."/>
        </authorList>
    </citation>
    <scope>NUCLEOTIDE SEQUENCE</scope>
    <source>
        <strain evidence="1">CBS 955.72</strain>
    </source>
</reference>
<dbReference type="AlphaFoldDB" id="A0AAJ0HJR7"/>
<proteinExistence type="predicted"/>